<accession>A0ABU1VVA4</accession>
<feature type="compositionally biased region" description="Polar residues" evidence="1">
    <location>
        <begin position="72"/>
        <end position="85"/>
    </location>
</feature>
<evidence type="ECO:0000313" key="3">
    <source>
        <dbReference type="Proteomes" id="UP001257909"/>
    </source>
</evidence>
<proteinExistence type="predicted"/>
<protein>
    <submittedName>
        <fullName evidence="2">Uncharacterized protein</fullName>
    </submittedName>
</protein>
<organism evidence="2 3">
    <name type="scientific">Rheinheimera soli</name>
    <dbReference type="NCBI Taxonomy" id="443616"/>
    <lineage>
        <taxon>Bacteria</taxon>
        <taxon>Pseudomonadati</taxon>
        <taxon>Pseudomonadota</taxon>
        <taxon>Gammaproteobacteria</taxon>
        <taxon>Chromatiales</taxon>
        <taxon>Chromatiaceae</taxon>
        <taxon>Rheinheimera</taxon>
    </lineage>
</organism>
<name>A0ABU1VVA4_9GAMM</name>
<dbReference type="EMBL" id="JAVDWR010000001">
    <property type="protein sequence ID" value="MDR7119647.1"/>
    <property type="molecule type" value="Genomic_DNA"/>
</dbReference>
<comment type="caution">
    <text evidence="2">The sequence shown here is derived from an EMBL/GenBank/DDBJ whole genome shotgun (WGS) entry which is preliminary data.</text>
</comment>
<evidence type="ECO:0000256" key="1">
    <source>
        <dbReference type="SAM" id="MobiDB-lite"/>
    </source>
</evidence>
<feature type="region of interest" description="Disordered" evidence="1">
    <location>
        <begin position="69"/>
        <end position="92"/>
    </location>
</feature>
<sequence length="92" mass="10526">MKNRNTPQDQAALSAAGSLSDQQQLWLLDLDAAQQCWTKLSRADLLQSQGMPHRLSRLLQEHYALSREQADHQISSFKQSCQRSPDQPEHQK</sequence>
<reference evidence="2 3" key="1">
    <citation type="submission" date="2023-07" db="EMBL/GenBank/DDBJ databases">
        <title>Sorghum-associated microbial communities from plants grown in Nebraska, USA.</title>
        <authorList>
            <person name="Schachtman D."/>
        </authorList>
    </citation>
    <scope>NUCLEOTIDE SEQUENCE [LARGE SCALE GENOMIC DNA]</scope>
    <source>
        <strain evidence="2 3">4138</strain>
    </source>
</reference>
<gene>
    <name evidence="2" type="ORF">J2W69_000562</name>
</gene>
<dbReference type="InterPro" id="IPR036629">
    <property type="entry name" value="YjbJ_sf"/>
</dbReference>
<dbReference type="RefSeq" id="WP_310274348.1">
    <property type="nucleotide sequence ID" value="NZ_JAVDWR010000001.1"/>
</dbReference>
<evidence type="ECO:0000313" key="2">
    <source>
        <dbReference type="EMBL" id="MDR7119647.1"/>
    </source>
</evidence>
<keyword evidence="3" id="KW-1185">Reference proteome</keyword>
<dbReference type="SUPFAM" id="SSF69047">
    <property type="entry name" value="Hypothetical protein YjbJ"/>
    <property type="match status" value="1"/>
</dbReference>
<dbReference type="Proteomes" id="UP001257909">
    <property type="component" value="Unassembled WGS sequence"/>
</dbReference>
<dbReference type="Gene3D" id="1.10.1470.10">
    <property type="entry name" value="YjbJ"/>
    <property type="match status" value="1"/>
</dbReference>